<organism evidence="1 2">
    <name type="scientific">Pleurodeles waltl</name>
    <name type="common">Iberian ribbed newt</name>
    <dbReference type="NCBI Taxonomy" id="8319"/>
    <lineage>
        <taxon>Eukaryota</taxon>
        <taxon>Metazoa</taxon>
        <taxon>Chordata</taxon>
        <taxon>Craniata</taxon>
        <taxon>Vertebrata</taxon>
        <taxon>Euteleostomi</taxon>
        <taxon>Amphibia</taxon>
        <taxon>Batrachia</taxon>
        <taxon>Caudata</taxon>
        <taxon>Salamandroidea</taxon>
        <taxon>Salamandridae</taxon>
        <taxon>Pleurodelinae</taxon>
        <taxon>Pleurodeles</taxon>
    </lineage>
</organism>
<name>A0AAV7R0C0_PLEWA</name>
<evidence type="ECO:0000313" key="2">
    <source>
        <dbReference type="Proteomes" id="UP001066276"/>
    </source>
</evidence>
<reference evidence="1" key="1">
    <citation type="journal article" date="2022" name="bioRxiv">
        <title>Sequencing and chromosome-scale assembly of the giantPleurodeles waltlgenome.</title>
        <authorList>
            <person name="Brown T."/>
            <person name="Elewa A."/>
            <person name="Iarovenko S."/>
            <person name="Subramanian E."/>
            <person name="Araus A.J."/>
            <person name="Petzold A."/>
            <person name="Susuki M."/>
            <person name="Suzuki K.-i.T."/>
            <person name="Hayashi T."/>
            <person name="Toyoda A."/>
            <person name="Oliveira C."/>
            <person name="Osipova E."/>
            <person name="Leigh N.D."/>
            <person name="Simon A."/>
            <person name="Yun M.H."/>
        </authorList>
    </citation>
    <scope>NUCLEOTIDE SEQUENCE</scope>
    <source>
        <strain evidence="1">20211129_DDA</strain>
        <tissue evidence="1">Liver</tissue>
    </source>
</reference>
<gene>
    <name evidence="1" type="ORF">NDU88_011558</name>
</gene>
<dbReference type="EMBL" id="JANPWB010000010">
    <property type="protein sequence ID" value="KAJ1145267.1"/>
    <property type="molecule type" value="Genomic_DNA"/>
</dbReference>
<accession>A0AAV7R0C0</accession>
<dbReference type="Proteomes" id="UP001066276">
    <property type="component" value="Chromosome 6"/>
</dbReference>
<protein>
    <submittedName>
        <fullName evidence="1">Uncharacterized protein</fullName>
    </submittedName>
</protein>
<comment type="caution">
    <text evidence="1">The sequence shown here is derived from an EMBL/GenBank/DDBJ whole genome shotgun (WGS) entry which is preliminary data.</text>
</comment>
<dbReference type="AlphaFoldDB" id="A0AAV7R0C0"/>
<keyword evidence="2" id="KW-1185">Reference proteome</keyword>
<evidence type="ECO:0000313" key="1">
    <source>
        <dbReference type="EMBL" id="KAJ1145267.1"/>
    </source>
</evidence>
<sequence>MKGLCHCDHQQELAVSHPGVHLRLAGGCRHQQSNWCEVQEETGSEPGKVVRLIRTVGYGAASVSDYGVAGLWVSPPASVKLGPGGELFTGR</sequence>
<proteinExistence type="predicted"/>